<feature type="chain" id="PRO_5017811699" evidence="1">
    <location>
        <begin position="27"/>
        <end position="243"/>
    </location>
</feature>
<dbReference type="InterPro" id="IPR051532">
    <property type="entry name" value="Ester_Hydrolysis_Enzymes"/>
</dbReference>
<protein>
    <submittedName>
        <fullName evidence="3">Arylesterase</fullName>
    </submittedName>
</protein>
<feature type="signal peptide" evidence="1">
    <location>
        <begin position="1"/>
        <end position="26"/>
    </location>
</feature>
<feature type="domain" description="SGNH hydrolase-type esterase" evidence="2">
    <location>
        <begin position="57"/>
        <end position="220"/>
    </location>
</feature>
<dbReference type="PANTHER" id="PTHR30383">
    <property type="entry name" value="THIOESTERASE 1/PROTEASE 1/LYSOPHOSPHOLIPASE L1"/>
    <property type="match status" value="1"/>
</dbReference>
<reference evidence="4" key="1">
    <citation type="submission" date="2018-08" db="EMBL/GenBank/DDBJ databases">
        <authorList>
            <person name="Liu Z.-W."/>
            <person name="Du Z.-J."/>
        </authorList>
    </citation>
    <scope>NUCLEOTIDE SEQUENCE [LARGE SCALE GENOMIC DNA]</scope>
    <source>
        <strain evidence="4">H4X</strain>
    </source>
</reference>
<organism evidence="3 4">
    <name type="scientific">Pontibacter diazotrophicus</name>
    <dbReference type="NCBI Taxonomy" id="1400979"/>
    <lineage>
        <taxon>Bacteria</taxon>
        <taxon>Pseudomonadati</taxon>
        <taxon>Bacteroidota</taxon>
        <taxon>Cytophagia</taxon>
        <taxon>Cytophagales</taxon>
        <taxon>Hymenobacteraceae</taxon>
        <taxon>Pontibacter</taxon>
    </lineage>
</organism>
<comment type="caution">
    <text evidence="3">The sequence shown here is derived from an EMBL/GenBank/DDBJ whole genome shotgun (WGS) entry which is preliminary data.</text>
</comment>
<keyword evidence="1" id="KW-0732">Signal</keyword>
<dbReference type="CDD" id="cd01822">
    <property type="entry name" value="Lysophospholipase_L1_like"/>
    <property type="match status" value="1"/>
</dbReference>
<dbReference type="PROSITE" id="PS51257">
    <property type="entry name" value="PROKAR_LIPOPROTEIN"/>
    <property type="match status" value="1"/>
</dbReference>
<dbReference type="InterPro" id="IPR036514">
    <property type="entry name" value="SGNH_hydro_sf"/>
</dbReference>
<dbReference type="OrthoDB" id="9786188at2"/>
<evidence type="ECO:0000313" key="4">
    <source>
        <dbReference type="Proteomes" id="UP000256708"/>
    </source>
</evidence>
<dbReference type="SUPFAM" id="SSF52266">
    <property type="entry name" value="SGNH hydrolase"/>
    <property type="match status" value="1"/>
</dbReference>
<evidence type="ECO:0000256" key="1">
    <source>
        <dbReference type="SAM" id="SignalP"/>
    </source>
</evidence>
<dbReference type="EMBL" id="QRGR01000004">
    <property type="protein sequence ID" value="RDV16285.1"/>
    <property type="molecule type" value="Genomic_DNA"/>
</dbReference>
<dbReference type="InterPro" id="IPR013830">
    <property type="entry name" value="SGNH_hydro"/>
</dbReference>
<dbReference type="PANTHER" id="PTHR30383:SF5">
    <property type="entry name" value="SGNH HYDROLASE-TYPE ESTERASE DOMAIN-CONTAINING PROTEIN"/>
    <property type="match status" value="1"/>
</dbReference>
<evidence type="ECO:0000259" key="2">
    <source>
        <dbReference type="Pfam" id="PF13472"/>
    </source>
</evidence>
<dbReference type="RefSeq" id="WP_115564145.1">
    <property type="nucleotide sequence ID" value="NZ_QRGR01000004.1"/>
</dbReference>
<keyword evidence="4" id="KW-1185">Reference proteome</keyword>
<accession>A0A3D8LFU5</accession>
<gene>
    <name evidence="3" type="ORF">DXT99_03495</name>
</gene>
<dbReference type="AlphaFoldDB" id="A0A3D8LFU5"/>
<proteinExistence type="predicted"/>
<evidence type="ECO:0000313" key="3">
    <source>
        <dbReference type="EMBL" id="RDV16285.1"/>
    </source>
</evidence>
<dbReference type="Pfam" id="PF13472">
    <property type="entry name" value="Lipase_GDSL_2"/>
    <property type="match status" value="1"/>
</dbReference>
<dbReference type="Proteomes" id="UP000256708">
    <property type="component" value="Unassembled WGS sequence"/>
</dbReference>
<dbReference type="GO" id="GO:0004622">
    <property type="term" value="F:phosphatidylcholine lysophospholipase activity"/>
    <property type="evidence" value="ECO:0007669"/>
    <property type="project" value="TreeGrafter"/>
</dbReference>
<sequence>MKIDNRFLTICLASLLALYGCGNVNTADQLETEQKTRVEVPRTEAANTETETKRILFFGNSLTAGYGLEPDQAFPALIQQRIDSLNLPYKVINAGVSGETTSGGRSRIDWLLKQPVDVFVLELGANDGLRGVSTEETYNNLKAIIGKVRAKYPDVKVVLAGMQIPPSMGQQYAQDFRDVYTRIAEEENVALIPFLLEGVAGNRELNQGDGIHPTEEGQKILAENVWDTLETLVLEEEIQEEEV</sequence>
<dbReference type="Gene3D" id="3.40.50.1110">
    <property type="entry name" value="SGNH hydrolase"/>
    <property type="match status" value="1"/>
</dbReference>
<name>A0A3D8LFU5_9BACT</name>